<comment type="caution">
    <text evidence="1">The sequence shown here is derived from an EMBL/GenBank/DDBJ whole genome shotgun (WGS) entry which is preliminary data.</text>
</comment>
<dbReference type="Proteomes" id="UP000318521">
    <property type="component" value="Unassembled WGS sequence"/>
</dbReference>
<protein>
    <submittedName>
        <fullName evidence="1">Uncharacterized protein</fullName>
    </submittedName>
</protein>
<dbReference type="OrthoDB" id="2941708at2"/>
<organism evidence="1 2">
    <name type="scientific">Alkalicoccobacillus porphyridii</name>
    <dbReference type="NCBI Taxonomy" id="2597270"/>
    <lineage>
        <taxon>Bacteria</taxon>
        <taxon>Bacillati</taxon>
        <taxon>Bacillota</taxon>
        <taxon>Bacilli</taxon>
        <taxon>Bacillales</taxon>
        <taxon>Bacillaceae</taxon>
        <taxon>Alkalicoccobacillus</taxon>
    </lineage>
</organism>
<proteinExistence type="predicted"/>
<evidence type="ECO:0000313" key="2">
    <source>
        <dbReference type="Proteomes" id="UP000318521"/>
    </source>
</evidence>
<evidence type="ECO:0000313" key="1">
    <source>
        <dbReference type="EMBL" id="TSB47109.1"/>
    </source>
</evidence>
<keyword evidence="2" id="KW-1185">Reference proteome</keyword>
<dbReference type="EMBL" id="VLXZ01000004">
    <property type="protein sequence ID" value="TSB47109.1"/>
    <property type="molecule type" value="Genomic_DNA"/>
</dbReference>
<accession>A0A554A087</accession>
<dbReference type="AlphaFoldDB" id="A0A554A087"/>
<dbReference type="RefSeq" id="WP_143848339.1">
    <property type="nucleotide sequence ID" value="NZ_VLXZ01000004.1"/>
</dbReference>
<reference evidence="1 2" key="1">
    <citation type="submission" date="2019-07" db="EMBL/GenBank/DDBJ databases">
        <authorList>
            <person name="Park Y.J."/>
            <person name="Jeong S.E."/>
            <person name="Jung H.S."/>
        </authorList>
    </citation>
    <scope>NUCLEOTIDE SEQUENCE [LARGE SCALE GENOMIC DNA]</scope>
    <source>
        <strain evidence="2">P16(2019)</strain>
    </source>
</reference>
<gene>
    <name evidence="1" type="ORF">FN960_08830</name>
</gene>
<name>A0A554A087_9BACI</name>
<sequence>MKNQQDLIEVVVGKILDKHNVSMATDLSSRDKLKVKSTVLDIQTEVDKFLSSIDMDTVGGATDSLFEDRFKQSLTSRPSVQEEAIEDIEDDSTSYYEEPQVARIVRRPVNKFNNRNRRRF</sequence>